<feature type="region of interest" description="Disordered" evidence="1">
    <location>
        <begin position="59"/>
        <end position="114"/>
    </location>
</feature>
<dbReference type="AlphaFoldDB" id="A0A699UN63"/>
<accession>A0A699UN63</accession>
<protein>
    <submittedName>
        <fullName evidence="2">Uncharacterized protein</fullName>
    </submittedName>
</protein>
<name>A0A699UN63_TANCI</name>
<feature type="compositionally biased region" description="Basic and acidic residues" evidence="1">
    <location>
        <begin position="59"/>
        <end position="78"/>
    </location>
</feature>
<comment type="caution">
    <text evidence="2">The sequence shown here is derived from an EMBL/GenBank/DDBJ whole genome shotgun (WGS) entry which is preliminary data.</text>
</comment>
<gene>
    <name evidence="2" type="ORF">Tci_894707</name>
</gene>
<sequence>MQLRAVGALDAVIRPQRLRAVGQGDAVERGTPGVAGGERDVIDRVPVLSDHDVAKLRAEAVDHRHQRIASRDGQRATGHEPCGSRPPQELPGALRQTPESVRPRARPGYPRSSD</sequence>
<proteinExistence type="predicted"/>
<reference evidence="2" key="1">
    <citation type="journal article" date="2019" name="Sci. Rep.">
        <title>Draft genome of Tanacetum cinerariifolium, the natural source of mosquito coil.</title>
        <authorList>
            <person name="Yamashiro T."/>
            <person name="Shiraishi A."/>
            <person name="Satake H."/>
            <person name="Nakayama K."/>
        </authorList>
    </citation>
    <scope>NUCLEOTIDE SEQUENCE</scope>
</reference>
<evidence type="ECO:0000313" key="2">
    <source>
        <dbReference type="EMBL" id="GFD22738.1"/>
    </source>
</evidence>
<evidence type="ECO:0000256" key="1">
    <source>
        <dbReference type="SAM" id="MobiDB-lite"/>
    </source>
</evidence>
<dbReference type="EMBL" id="BKCJ011339541">
    <property type="protein sequence ID" value="GFD22738.1"/>
    <property type="molecule type" value="Genomic_DNA"/>
</dbReference>
<organism evidence="2">
    <name type="scientific">Tanacetum cinerariifolium</name>
    <name type="common">Dalmatian daisy</name>
    <name type="synonym">Chrysanthemum cinerariifolium</name>
    <dbReference type="NCBI Taxonomy" id="118510"/>
    <lineage>
        <taxon>Eukaryota</taxon>
        <taxon>Viridiplantae</taxon>
        <taxon>Streptophyta</taxon>
        <taxon>Embryophyta</taxon>
        <taxon>Tracheophyta</taxon>
        <taxon>Spermatophyta</taxon>
        <taxon>Magnoliopsida</taxon>
        <taxon>eudicotyledons</taxon>
        <taxon>Gunneridae</taxon>
        <taxon>Pentapetalae</taxon>
        <taxon>asterids</taxon>
        <taxon>campanulids</taxon>
        <taxon>Asterales</taxon>
        <taxon>Asteraceae</taxon>
        <taxon>Asteroideae</taxon>
        <taxon>Anthemideae</taxon>
        <taxon>Anthemidinae</taxon>
        <taxon>Tanacetum</taxon>
    </lineage>
</organism>